<evidence type="ECO:0000313" key="2">
    <source>
        <dbReference type="Proteomes" id="UP001462640"/>
    </source>
</evidence>
<dbReference type="EMBL" id="JBDPZC010000004">
    <property type="protein sequence ID" value="MEO3713254.1"/>
    <property type="molecule type" value="Genomic_DNA"/>
</dbReference>
<dbReference type="Proteomes" id="UP001462640">
    <property type="component" value="Unassembled WGS sequence"/>
</dbReference>
<keyword evidence="2" id="KW-1185">Reference proteome</keyword>
<name>A0ABV0GDZ9_9BURK</name>
<evidence type="ECO:0000313" key="1">
    <source>
        <dbReference type="EMBL" id="MEO3713254.1"/>
    </source>
</evidence>
<gene>
    <name evidence="1" type="ORF">ABDJ40_10820</name>
</gene>
<dbReference type="RefSeq" id="WP_347609525.1">
    <property type="nucleotide sequence ID" value="NZ_JBDPZC010000004.1"/>
</dbReference>
<accession>A0ABV0GDZ9</accession>
<comment type="caution">
    <text evidence="1">The sequence shown here is derived from an EMBL/GenBank/DDBJ whole genome shotgun (WGS) entry which is preliminary data.</text>
</comment>
<proteinExistence type="predicted"/>
<protein>
    <submittedName>
        <fullName evidence="1">Uncharacterized protein</fullName>
    </submittedName>
</protein>
<sequence length="57" mass="6384">MNRKGELAIYEVHDDDDGRVQGYSAEPSFPAAPDLDALQLNCELYLAALREPVLTYE</sequence>
<organism evidence="1 2">
    <name type="scientific">Roseateles flavus</name>
    <dbReference type="NCBI Taxonomy" id="3149041"/>
    <lineage>
        <taxon>Bacteria</taxon>
        <taxon>Pseudomonadati</taxon>
        <taxon>Pseudomonadota</taxon>
        <taxon>Betaproteobacteria</taxon>
        <taxon>Burkholderiales</taxon>
        <taxon>Sphaerotilaceae</taxon>
        <taxon>Roseateles</taxon>
    </lineage>
</organism>
<reference evidence="1 2" key="1">
    <citation type="submission" date="2024-05" db="EMBL/GenBank/DDBJ databases">
        <title>Roseateles sp. 2.12 16S ribosomal RNA gene Genome sequencing and assembly.</title>
        <authorList>
            <person name="Woo H."/>
        </authorList>
    </citation>
    <scope>NUCLEOTIDE SEQUENCE [LARGE SCALE GENOMIC DNA]</scope>
    <source>
        <strain evidence="1 2">2.12</strain>
    </source>
</reference>